<organism evidence="2 3">
    <name type="scientific">Parvularcula lutaonensis</name>
    <dbReference type="NCBI Taxonomy" id="491923"/>
    <lineage>
        <taxon>Bacteria</taxon>
        <taxon>Pseudomonadati</taxon>
        <taxon>Pseudomonadota</taxon>
        <taxon>Alphaproteobacteria</taxon>
        <taxon>Parvularculales</taxon>
        <taxon>Parvularculaceae</taxon>
        <taxon>Parvularcula</taxon>
    </lineage>
</organism>
<proteinExistence type="predicted"/>
<gene>
    <name evidence="2" type="ORF">ACFONP_11775</name>
</gene>
<keyword evidence="3" id="KW-1185">Reference proteome</keyword>
<dbReference type="Proteomes" id="UP001595607">
    <property type="component" value="Unassembled WGS sequence"/>
</dbReference>
<feature type="region of interest" description="Disordered" evidence="1">
    <location>
        <begin position="168"/>
        <end position="205"/>
    </location>
</feature>
<evidence type="ECO:0000256" key="1">
    <source>
        <dbReference type="SAM" id="MobiDB-lite"/>
    </source>
</evidence>
<reference evidence="3" key="1">
    <citation type="journal article" date="2019" name="Int. J. Syst. Evol. Microbiol.">
        <title>The Global Catalogue of Microorganisms (GCM) 10K type strain sequencing project: providing services to taxonomists for standard genome sequencing and annotation.</title>
        <authorList>
            <consortium name="The Broad Institute Genomics Platform"/>
            <consortium name="The Broad Institute Genome Sequencing Center for Infectious Disease"/>
            <person name="Wu L."/>
            <person name="Ma J."/>
        </authorList>
    </citation>
    <scope>NUCLEOTIDE SEQUENCE [LARGE SCALE GENOMIC DNA]</scope>
    <source>
        <strain evidence="3">KCTC 22245</strain>
    </source>
</reference>
<name>A0ABV7MDF9_9PROT</name>
<protein>
    <submittedName>
        <fullName evidence="2">DUF1484 family protein</fullName>
    </submittedName>
</protein>
<dbReference type="Pfam" id="PF07363">
    <property type="entry name" value="DUF1484"/>
    <property type="match status" value="1"/>
</dbReference>
<dbReference type="InterPro" id="IPR009957">
    <property type="entry name" value="DUF1484"/>
</dbReference>
<comment type="caution">
    <text evidence="2">The sequence shown here is derived from an EMBL/GenBank/DDBJ whole genome shotgun (WGS) entry which is preliminary data.</text>
</comment>
<dbReference type="RefSeq" id="WP_373302871.1">
    <property type="nucleotide sequence ID" value="NZ_BMXU01000002.1"/>
</dbReference>
<sequence>MDRFSVDVECEKQLCRIKEVLCRDRAAKPSPVARDVVSEVLDTEDRCARVECGLQDVLTEGEAASRHLSFAGRHHEIYRAVDRSSLSVHGEIDPATDTATEAEGIDAEDCEHWSDRRAVRNEGKLGDACWPCQNLEVSLCPLASKGEWQACIDRETVISYACPDGTRSEGHDGRVVRPQIGNGDIGKGDFVHRATGEQRQEPLDR</sequence>
<evidence type="ECO:0000313" key="3">
    <source>
        <dbReference type="Proteomes" id="UP001595607"/>
    </source>
</evidence>
<accession>A0ABV7MDF9</accession>
<dbReference type="EMBL" id="JBHRVA010000003">
    <property type="protein sequence ID" value="MFC3303410.1"/>
    <property type="molecule type" value="Genomic_DNA"/>
</dbReference>
<feature type="compositionally biased region" description="Basic and acidic residues" evidence="1">
    <location>
        <begin position="186"/>
        <end position="205"/>
    </location>
</feature>
<evidence type="ECO:0000313" key="2">
    <source>
        <dbReference type="EMBL" id="MFC3303410.1"/>
    </source>
</evidence>